<accession>A8RFF7</accession>
<dbReference type="EMBL" id="ABAW02000025">
    <property type="protein sequence ID" value="EDP10216.1"/>
    <property type="molecule type" value="Genomic_DNA"/>
</dbReference>
<dbReference type="AlphaFoldDB" id="A8RFF7"/>
<dbReference type="STRING" id="428127.EUBDOL_02230"/>
<reference evidence="1 2" key="2">
    <citation type="submission" date="2007-09" db="EMBL/GenBank/DDBJ databases">
        <authorList>
            <person name="Fulton L."/>
            <person name="Clifton S."/>
            <person name="Fulton B."/>
            <person name="Xu J."/>
            <person name="Minx P."/>
            <person name="Pepin K.H."/>
            <person name="Johnson M."/>
            <person name="Thiruvilangam P."/>
            <person name="Bhonagiri V."/>
            <person name="Nash W.E."/>
            <person name="Mardis E.R."/>
            <person name="Wilson R.K."/>
        </authorList>
    </citation>
    <scope>NUCLEOTIDE SEQUENCE [LARGE SCALE GENOMIC DNA]</scope>
    <source>
        <strain evidence="1 2">DSM 3991</strain>
    </source>
</reference>
<dbReference type="HOGENOM" id="CLU_1746882_0_0_9"/>
<proteinExistence type="predicted"/>
<sequence>MKEIKVMKKELSMIFVLGISALFITAMLTEAERLQKLEVEKEINTTLKALNKNLFPGLKDDELVVRVNEGGFLHSDINDAETTKKEFEELNEGVKCKIMTVAQAKEIYKKELLASYGISLDK</sequence>
<organism evidence="1 2">
    <name type="scientific">Amedibacillus dolichus DSM 3991</name>
    <dbReference type="NCBI Taxonomy" id="428127"/>
    <lineage>
        <taxon>Bacteria</taxon>
        <taxon>Bacillati</taxon>
        <taxon>Bacillota</taxon>
        <taxon>Erysipelotrichia</taxon>
        <taxon>Erysipelotrichales</taxon>
        <taxon>Erysipelotrichaceae</taxon>
        <taxon>Amedibacillus</taxon>
    </lineage>
</organism>
<gene>
    <name evidence="1" type="ORF">EUBDOL_02230</name>
</gene>
<dbReference type="Proteomes" id="UP000004090">
    <property type="component" value="Unassembled WGS sequence"/>
</dbReference>
<evidence type="ECO:0000313" key="1">
    <source>
        <dbReference type="EMBL" id="EDP10216.1"/>
    </source>
</evidence>
<protein>
    <submittedName>
        <fullName evidence="1">Uncharacterized protein</fullName>
    </submittedName>
</protein>
<evidence type="ECO:0000313" key="2">
    <source>
        <dbReference type="Proteomes" id="UP000004090"/>
    </source>
</evidence>
<name>A8RFF7_9FIRM</name>
<reference evidence="1 2" key="1">
    <citation type="submission" date="2007-09" db="EMBL/GenBank/DDBJ databases">
        <title>Draft genome sequence of Eubacterium dolichum (DSM 3991).</title>
        <authorList>
            <person name="Sudarsanam P."/>
            <person name="Ley R."/>
            <person name="Guruge J."/>
            <person name="Turnbaugh P.J."/>
            <person name="Mahowald M."/>
            <person name="Liep D."/>
            <person name="Gordon J."/>
        </authorList>
    </citation>
    <scope>NUCLEOTIDE SEQUENCE [LARGE SCALE GENOMIC DNA]</scope>
    <source>
        <strain evidence="1 2">DSM 3991</strain>
    </source>
</reference>
<comment type="caution">
    <text evidence="1">The sequence shown here is derived from an EMBL/GenBank/DDBJ whole genome shotgun (WGS) entry which is preliminary data.</text>
</comment>